<name>A0A166SAX4_9AGAM</name>
<accession>A0A166SAX4</accession>
<dbReference type="STRING" id="436010.A0A166SAX4"/>
<dbReference type="EMBL" id="KV417499">
    <property type="protein sequence ID" value="KZP29234.1"/>
    <property type="molecule type" value="Genomic_DNA"/>
</dbReference>
<dbReference type="PANTHER" id="PTHR37331">
    <property type="entry name" value="YALI0F11671P"/>
    <property type="match status" value="1"/>
</dbReference>
<sequence>MHRYCTSPSSSGDALLPVTDPTRPDLFYHLVLPPNPLSAHVPAYALSFLVTPPRTPDASAVIGWLPAQSGGEGQEAGLNDFKENPKFREALHEAILEGLREDVDDIPRNGALQLQEGWLHINDERNLPPLNRVGDPDDIIASVLVVDSKIQTHTYSAMPSYRICTADGVTQLTEGLTAKLKEVLERRAREESGM</sequence>
<gene>
    <name evidence="1" type="ORF">FIBSPDRAFT_851600</name>
</gene>
<proteinExistence type="predicted"/>
<dbReference type="PANTHER" id="PTHR37331:SF1">
    <property type="entry name" value="YALI0F11671P"/>
    <property type="match status" value="1"/>
</dbReference>
<dbReference type="AlphaFoldDB" id="A0A166SAX4"/>
<reference evidence="1" key="1">
    <citation type="journal article" date="2016" name="Mol. Biol. Evol.">
        <title>Comparative Genomics of Early-Diverging Mushroom-Forming Fungi Provides Insights into the Origins of Lignocellulose Decay Capabilities.</title>
        <authorList>
            <person name="Nagy L.G."/>
            <person name="Riley R."/>
            <person name="Tritt A."/>
            <person name="Adam C."/>
            <person name="Daum C."/>
            <person name="Floudas D."/>
            <person name="Sun H."/>
            <person name="Yadav J.S."/>
            <person name="Pangilinan J."/>
            <person name="Larsson K.H."/>
            <person name="Matsuura K."/>
            <person name="Barry K."/>
            <person name="Labutti K."/>
            <person name="Kuo R."/>
            <person name="Ohm R.A."/>
            <person name="Bhattacharya S.S."/>
            <person name="Shirouzu T."/>
            <person name="Yoshinaga Y."/>
            <person name="Martin F.M."/>
            <person name="Grigoriev I.V."/>
            <person name="Hibbett D.S."/>
        </authorList>
    </citation>
    <scope>NUCLEOTIDE SEQUENCE [LARGE SCALE GENOMIC DNA]</scope>
    <source>
        <strain evidence="1">CBS 109695</strain>
    </source>
</reference>
<organism evidence="1">
    <name type="scientific">Athelia psychrophila</name>
    <dbReference type="NCBI Taxonomy" id="1759441"/>
    <lineage>
        <taxon>Eukaryota</taxon>
        <taxon>Fungi</taxon>
        <taxon>Dikarya</taxon>
        <taxon>Basidiomycota</taxon>
        <taxon>Agaricomycotina</taxon>
        <taxon>Agaricomycetes</taxon>
        <taxon>Agaricomycetidae</taxon>
        <taxon>Atheliales</taxon>
        <taxon>Atheliaceae</taxon>
        <taxon>Athelia</taxon>
    </lineage>
</organism>
<dbReference type="OrthoDB" id="5397701at2759"/>
<evidence type="ECO:0000313" key="1">
    <source>
        <dbReference type="EMBL" id="KZP29234.1"/>
    </source>
</evidence>
<protein>
    <submittedName>
        <fullName evidence="1">Uncharacterized protein</fullName>
    </submittedName>
</protein>